<organism evidence="1 2">
    <name type="scientific">Coemansia helicoidea</name>
    <dbReference type="NCBI Taxonomy" id="1286919"/>
    <lineage>
        <taxon>Eukaryota</taxon>
        <taxon>Fungi</taxon>
        <taxon>Fungi incertae sedis</taxon>
        <taxon>Zoopagomycota</taxon>
        <taxon>Kickxellomycotina</taxon>
        <taxon>Kickxellomycetes</taxon>
        <taxon>Kickxellales</taxon>
        <taxon>Kickxellaceae</taxon>
        <taxon>Coemansia</taxon>
    </lineage>
</organism>
<evidence type="ECO:0000313" key="1">
    <source>
        <dbReference type="EMBL" id="KAJ2790485.1"/>
    </source>
</evidence>
<evidence type="ECO:0000313" key="2">
    <source>
        <dbReference type="Proteomes" id="UP001140087"/>
    </source>
</evidence>
<keyword evidence="2" id="KW-1185">Reference proteome</keyword>
<accession>A0ACC1KIP6</accession>
<name>A0ACC1KIP6_9FUNG</name>
<sequence length="404" mass="43140">SISWHPTQDDVLVSASLDHTVKRWRVEPNQPTEEYAHLFASEVAGAEYLPFGEALLVTQRSADHSAVVIRDDAELTVVHEFVGLASPLLGSAWRSRWDASRARHQLVTWEKDQVLRMWAVGDSTVAAAGGGARQRSEMPAAAAAAPSFATNFLQPEQLLHLLDQKAMDSGLLLAATAAADGGATTWHELARTGRLARASAAPAWRTGLAPARASTSDEHTSDDDNTPTTTPTSKIKDIAAPTAWREEVESVVLGRYRQSGTVTLCDPNTVGRLRRLQVGVPWITDEAVELDVLFPQRYPRAPLRIAVDAVPAVFGAASALADLAAATADACAELGVPALDRCLHAVLAALVEAARSQKAHAEGDRAEDAERIPPPLPPLQATPARQRTGHVTVAARLFGRPPAA</sequence>
<gene>
    <name evidence="1" type="ORF">H4R21_006502</name>
</gene>
<proteinExistence type="predicted"/>
<feature type="non-terminal residue" evidence="1">
    <location>
        <position position="1"/>
    </location>
</feature>
<feature type="non-terminal residue" evidence="1">
    <location>
        <position position="404"/>
    </location>
</feature>
<comment type="caution">
    <text evidence="1">The sequence shown here is derived from an EMBL/GenBank/DDBJ whole genome shotgun (WGS) entry which is preliminary data.</text>
</comment>
<dbReference type="Proteomes" id="UP001140087">
    <property type="component" value="Unassembled WGS sequence"/>
</dbReference>
<protein>
    <submittedName>
        <fullName evidence="1">Uncharacterized protein</fullName>
    </submittedName>
</protein>
<reference evidence="1" key="1">
    <citation type="submission" date="2022-07" db="EMBL/GenBank/DDBJ databases">
        <title>Phylogenomic reconstructions and comparative analyses of Kickxellomycotina fungi.</title>
        <authorList>
            <person name="Reynolds N.K."/>
            <person name="Stajich J.E."/>
            <person name="Barry K."/>
            <person name="Grigoriev I.V."/>
            <person name="Crous P."/>
            <person name="Smith M.E."/>
        </authorList>
    </citation>
    <scope>NUCLEOTIDE SEQUENCE</scope>
    <source>
        <strain evidence="1">BCRC 34780</strain>
    </source>
</reference>
<dbReference type="EMBL" id="JANBUN010003505">
    <property type="protein sequence ID" value="KAJ2790485.1"/>
    <property type="molecule type" value="Genomic_DNA"/>
</dbReference>